<reference evidence="11" key="1">
    <citation type="journal article" date="2019" name="Int. J. Syst. Evol. Microbiol.">
        <title>The Global Catalogue of Microorganisms (GCM) 10K type strain sequencing project: providing services to taxonomists for standard genome sequencing and annotation.</title>
        <authorList>
            <consortium name="The Broad Institute Genomics Platform"/>
            <consortium name="The Broad Institute Genome Sequencing Center for Infectious Disease"/>
            <person name="Wu L."/>
            <person name="Ma J."/>
        </authorList>
    </citation>
    <scope>NUCLEOTIDE SEQUENCE [LARGE SCALE GENOMIC DNA]</scope>
    <source>
        <strain evidence="11">CGMCC 4.1641</strain>
    </source>
</reference>
<dbReference type="InterPro" id="IPR051313">
    <property type="entry name" value="Bact_iron-sidero_bind"/>
</dbReference>
<evidence type="ECO:0000256" key="5">
    <source>
        <dbReference type="ARBA" id="ARBA00023015"/>
    </source>
</evidence>
<dbReference type="InterPro" id="IPR020449">
    <property type="entry name" value="Tscrpt_reg_AraC-type_HTH"/>
</dbReference>
<dbReference type="InterPro" id="IPR002491">
    <property type="entry name" value="ABC_transptr_periplasmic_BD"/>
</dbReference>
<dbReference type="InterPro" id="IPR018060">
    <property type="entry name" value="HTH_AraC"/>
</dbReference>
<evidence type="ECO:0000256" key="7">
    <source>
        <dbReference type="ARBA" id="ARBA00023163"/>
    </source>
</evidence>
<keyword evidence="5" id="KW-0805">Transcription regulation</keyword>
<dbReference type="InterPro" id="IPR009057">
    <property type="entry name" value="Homeodomain-like_sf"/>
</dbReference>
<evidence type="ECO:0000313" key="11">
    <source>
        <dbReference type="Proteomes" id="UP001595755"/>
    </source>
</evidence>
<keyword evidence="11" id="KW-1185">Reference proteome</keyword>
<dbReference type="PRINTS" id="PR00032">
    <property type="entry name" value="HTHARAC"/>
</dbReference>
<keyword evidence="4" id="KW-0732">Signal</keyword>
<dbReference type="InterPro" id="IPR018062">
    <property type="entry name" value="HTH_AraC-typ_CS"/>
</dbReference>
<dbReference type="Pfam" id="PF12833">
    <property type="entry name" value="HTH_18"/>
    <property type="match status" value="1"/>
</dbReference>
<evidence type="ECO:0000256" key="4">
    <source>
        <dbReference type="ARBA" id="ARBA00022729"/>
    </source>
</evidence>
<dbReference type="PROSITE" id="PS50983">
    <property type="entry name" value="FE_B12_PBP"/>
    <property type="match status" value="1"/>
</dbReference>
<name>A0ABV8SBS1_9BACL</name>
<feature type="domain" description="Fe/B12 periplasmic-binding" evidence="9">
    <location>
        <begin position="301"/>
        <end position="555"/>
    </location>
</feature>
<dbReference type="SMART" id="SM00342">
    <property type="entry name" value="HTH_ARAC"/>
    <property type="match status" value="1"/>
</dbReference>
<dbReference type="PROSITE" id="PS00041">
    <property type="entry name" value="HTH_ARAC_FAMILY_1"/>
    <property type="match status" value="1"/>
</dbReference>
<gene>
    <name evidence="10" type="ORF">ACFO1S_12950</name>
</gene>
<evidence type="ECO:0000259" key="8">
    <source>
        <dbReference type="PROSITE" id="PS01124"/>
    </source>
</evidence>
<dbReference type="Gene3D" id="3.40.50.1980">
    <property type="entry name" value="Nitrogenase molybdenum iron protein domain"/>
    <property type="match status" value="2"/>
</dbReference>
<organism evidence="10 11">
    <name type="scientific">Cohnella boryungensis</name>
    <dbReference type="NCBI Taxonomy" id="768479"/>
    <lineage>
        <taxon>Bacteria</taxon>
        <taxon>Bacillati</taxon>
        <taxon>Bacillota</taxon>
        <taxon>Bacilli</taxon>
        <taxon>Bacillales</taxon>
        <taxon>Paenibacillaceae</taxon>
        <taxon>Cohnella</taxon>
    </lineage>
</organism>
<evidence type="ECO:0000256" key="1">
    <source>
        <dbReference type="ARBA" id="ARBA00004196"/>
    </source>
</evidence>
<dbReference type="EMBL" id="JBHSED010000022">
    <property type="protein sequence ID" value="MFC4304338.1"/>
    <property type="molecule type" value="Genomic_DNA"/>
</dbReference>
<comment type="caution">
    <text evidence="10">The sequence shown here is derived from an EMBL/GenBank/DDBJ whole genome shotgun (WGS) entry which is preliminary data.</text>
</comment>
<dbReference type="PANTHER" id="PTHR30532:SF26">
    <property type="entry name" value="IRON(3+)-HYDROXAMATE-BINDING PROTEIN FHUD"/>
    <property type="match status" value="1"/>
</dbReference>
<dbReference type="PANTHER" id="PTHR30532">
    <property type="entry name" value="IRON III DICITRATE-BINDING PERIPLASMIC PROTEIN"/>
    <property type="match status" value="1"/>
</dbReference>
<evidence type="ECO:0000256" key="2">
    <source>
        <dbReference type="ARBA" id="ARBA00008814"/>
    </source>
</evidence>
<keyword evidence="6" id="KW-0238">DNA-binding</keyword>
<protein>
    <submittedName>
        <fullName evidence="10">Helix-turn-helix domain-containing protein</fullName>
    </submittedName>
</protein>
<dbReference type="PROSITE" id="PS01124">
    <property type="entry name" value="HTH_ARAC_FAMILY_2"/>
    <property type="match status" value="1"/>
</dbReference>
<accession>A0ABV8SBS1</accession>
<evidence type="ECO:0000256" key="6">
    <source>
        <dbReference type="ARBA" id="ARBA00023125"/>
    </source>
</evidence>
<dbReference type="Pfam" id="PF01497">
    <property type="entry name" value="Peripla_BP_2"/>
    <property type="match status" value="1"/>
</dbReference>
<sequence>MPQGDEFSCYLILYKADSEAPEDRESFHMTYVFSPYALLPLQVKCQEMNRLWLQATPMDKLQAQSAFLPFVYEIIRQILKSTTEGGRPNLVIEVIHYIHEHYRESITAEELAGVYNCSASYLSRLFKSQLGVGPIEHLIHVRIQKSKQFLLKSEARVQEIANSVGYADVYYFSRLFKKHTGHSPLQFREDNRQRVQHNPLRQLKSSIVSPMAASHNENETYYHCNEEGETSMFRFSRSALGAKMLLCTALLLSACQAGGSNTGTPATQPASTETATNSGAAETRVYEHLKGKTEIPVKPQRVVSLFHLGELMAVGVKPVGASSYFLTNTLLSDTSGIADVGNPPDTEKILSLDPDLIVTTAPFAEIVEGGYDALSQIAPTIVVEQHSDPIKDVEMFGDILGKQEEARQWNEAFATKIADYKDKISPLIGADETFSILNVRPGSLFVYGDTNMGGNIIYRYLGLKPTEKVKTDVINGETWEISAEVFPDFIGDHLILAVNEGAEEDLKGVDKFIQNSPAGKAGKIYNIDFNKFLFSDPISVEKQLDIIMNLLTENNK</sequence>
<evidence type="ECO:0000256" key="3">
    <source>
        <dbReference type="ARBA" id="ARBA00022448"/>
    </source>
</evidence>
<comment type="subcellular location">
    <subcellularLocation>
        <location evidence="1">Cell envelope</location>
    </subcellularLocation>
</comment>
<dbReference type="Proteomes" id="UP001595755">
    <property type="component" value="Unassembled WGS sequence"/>
</dbReference>
<feature type="domain" description="HTH araC/xylS-type" evidence="8">
    <location>
        <begin position="92"/>
        <end position="190"/>
    </location>
</feature>
<dbReference type="RefSeq" id="WP_378126900.1">
    <property type="nucleotide sequence ID" value="NZ_JBHSED010000022.1"/>
</dbReference>
<dbReference type="Gene3D" id="1.10.10.60">
    <property type="entry name" value="Homeodomain-like"/>
    <property type="match status" value="2"/>
</dbReference>
<evidence type="ECO:0000259" key="9">
    <source>
        <dbReference type="PROSITE" id="PS50983"/>
    </source>
</evidence>
<dbReference type="SUPFAM" id="SSF53807">
    <property type="entry name" value="Helical backbone' metal receptor"/>
    <property type="match status" value="1"/>
</dbReference>
<dbReference type="SUPFAM" id="SSF46689">
    <property type="entry name" value="Homeodomain-like"/>
    <property type="match status" value="2"/>
</dbReference>
<comment type="similarity">
    <text evidence="2">Belongs to the bacterial solute-binding protein 8 family.</text>
</comment>
<keyword evidence="3" id="KW-0813">Transport</keyword>
<proteinExistence type="inferred from homology"/>
<evidence type="ECO:0000313" key="10">
    <source>
        <dbReference type="EMBL" id="MFC4304338.1"/>
    </source>
</evidence>
<keyword evidence="7" id="KW-0804">Transcription</keyword>